<accession>A0A3R5V6Y9</accession>
<dbReference type="Proteomes" id="UP000286268">
    <property type="component" value="Chromosome"/>
</dbReference>
<dbReference type="CDD" id="cd18773">
    <property type="entry name" value="PDC1_HK_sensor"/>
    <property type="match status" value="1"/>
</dbReference>
<dbReference type="SMART" id="SM00283">
    <property type="entry name" value="MA"/>
    <property type="match status" value="1"/>
</dbReference>
<dbReference type="Pfam" id="PF02743">
    <property type="entry name" value="dCache_1"/>
    <property type="match status" value="1"/>
</dbReference>
<dbReference type="InterPro" id="IPR033479">
    <property type="entry name" value="dCache_1"/>
</dbReference>
<feature type="transmembrane region" description="Helical" evidence="9">
    <location>
        <begin position="7"/>
        <end position="28"/>
    </location>
</feature>
<protein>
    <submittedName>
        <fullName evidence="11">Methyl-accepting chemotaxis protein</fullName>
    </submittedName>
</protein>
<dbReference type="Gene3D" id="1.10.287.950">
    <property type="entry name" value="Methyl-accepting chemotaxis protein"/>
    <property type="match status" value="1"/>
</dbReference>
<reference evidence="11 12" key="1">
    <citation type="submission" date="2018-01" db="EMBL/GenBank/DDBJ databases">
        <title>Genome Sequencing and Assembly of Anaerobacter polyendosporus strain CT4.</title>
        <authorList>
            <person name="Tachaapaikoon C."/>
            <person name="Sutheeworapong S."/>
            <person name="Jenjaroenpun P."/>
            <person name="Wongsurawat T."/>
            <person name="Nookeaw I."/>
            <person name="Cheawchanlertfa P."/>
            <person name="Kosugi A."/>
            <person name="Cheevadhanarak S."/>
            <person name="Ratanakhanokchai K."/>
        </authorList>
    </citation>
    <scope>NUCLEOTIDE SEQUENCE [LARGE SCALE GENOMIC DNA]</scope>
    <source>
        <strain evidence="11 12">CT4</strain>
    </source>
</reference>
<feature type="transmembrane region" description="Helical" evidence="9">
    <location>
        <begin position="291"/>
        <end position="312"/>
    </location>
</feature>
<comment type="subcellular location">
    <subcellularLocation>
        <location evidence="1">Cell membrane</location>
        <topology evidence="1">Multi-pass membrane protein</topology>
    </subcellularLocation>
</comment>
<dbReference type="Pfam" id="PF00015">
    <property type="entry name" value="MCPsignal"/>
    <property type="match status" value="1"/>
</dbReference>
<dbReference type="PANTHER" id="PTHR32089:SF112">
    <property type="entry name" value="LYSOZYME-LIKE PROTEIN-RELATED"/>
    <property type="match status" value="1"/>
</dbReference>
<evidence type="ECO:0000313" key="11">
    <source>
        <dbReference type="EMBL" id="QAA31589.1"/>
    </source>
</evidence>
<dbReference type="PANTHER" id="PTHR32089">
    <property type="entry name" value="METHYL-ACCEPTING CHEMOTAXIS PROTEIN MCPB"/>
    <property type="match status" value="1"/>
</dbReference>
<dbReference type="EMBL" id="CP025746">
    <property type="protein sequence ID" value="QAA31589.1"/>
    <property type="molecule type" value="Genomic_DNA"/>
</dbReference>
<feature type="domain" description="Methyl-accepting transducer" evidence="10">
    <location>
        <begin position="389"/>
        <end position="626"/>
    </location>
</feature>
<dbReference type="AlphaFoldDB" id="A0A3R5V6Y9"/>
<dbReference type="OrthoDB" id="5449717at2"/>
<keyword evidence="12" id="KW-1185">Reference proteome</keyword>
<dbReference type="GO" id="GO:0005886">
    <property type="term" value="C:plasma membrane"/>
    <property type="evidence" value="ECO:0007669"/>
    <property type="project" value="UniProtKB-SubCell"/>
</dbReference>
<dbReference type="SUPFAM" id="SSF58104">
    <property type="entry name" value="Methyl-accepting chemotaxis protein (MCP) signaling domain"/>
    <property type="match status" value="1"/>
</dbReference>
<dbReference type="CDD" id="cd12912">
    <property type="entry name" value="PDC2_MCP_like"/>
    <property type="match status" value="1"/>
</dbReference>
<evidence type="ECO:0000259" key="10">
    <source>
        <dbReference type="PROSITE" id="PS50111"/>
    </source>
</evidence>
<dbReference type="InterPro" id="IPR029151">
    <property type="entry name" value="Sensor-like_sf"/>
</dbReference>
<evidence type="ECO:0000256" key="1">
    <source>
        <dbReference type="ARBA" id="ARBA00004651"/>
    </source>
</evidence>
<proteinExistence type="predicted"/>
<keyword evidence="4 9" id="KW-0812">Transmembrane</keyword>
<keyword evidence="3" id="KW-0145">Chemotaxis</keyword>
<dbReference type="GO" id="GO:0007165">
    <property type="term" value="P:signal transduction"/>
    <property type="evidence" value="ECO:0007669"/>
    <property type="project" value="UniProtKB-KW"/>
</dbReference>
<dbReference type="PROSITE" id="PS50111">
    <property type="entry name" value="CHEMOTAXIS_TRANSDUC_2"/>
    <property type="match status" value="1"/>
</dbReference>
<name>A0A3R5V6Y9_9CLOT</name>
<evidence type="ECO:0000256" key="8">
    <source>
        <dbReference type="PROSITE-ProRule" id="PRU00284"/>
    </source>
</evidence>
<dbReference type="RefSeq" id="WP_128212401.1">
    <property type="nucleotide sequence ID" value="NZ_CP025746.1"/>
</dbReference>
<gene>
    <name evidence="11" type="ORF">C1I91_07995</name>
</gene>
<evidence type="ECO:0000256" key="2">
    <source>
        <dbReference type="ARBA" id="ARBA00022475"/>
    </source>
</evidence>
<dbReference type="Gene3D" id="3.30.450.20">
    <property type="entry name" value="PAS domain"/>
    <property type="match status" value="1"/>
</dbReference>
<evidence type="ECO:0000256" key="3">
    <source>
        <dbReference type="ARBA" id="ARBA00022500"/>
    </source>
</evidence>
<evidence type="ECO:0000256" key="4">
    <source>
        <dbReference type="ARBA" id="ARBA00022692"/>
    </source>
</evidence>
<keyword evidence="7 8" id="KW-0807">Transducer</keyword>
<keyword evidence="2" id="KW-1003">Cell membrane</keyword>
<evidence type="ECO:0000256" key="5">
    <source>
        <dbReference type="ARBA" id="ARBA00022989"/>
    </source>
</evidence>
<evidence type="ECO:0000256" key="7">
    <source>
        <dbReference type="ARBA" id="ARBA00023224"/>
    </source>
</evidence>
<evidence type="ECO:0000313" key="12">
    <source>
        <dbReference type="Proteomes" id="UP000286268"/>
    </source>
</evidence>
<dbReference type="InterPro" id="IPR004089">
    <property type="entry name" value="MCPsignal_dom"/>
</dbReference>
<sequence length="676" mass="73290">MSIKKRLPIVIITIIIVSVGLLSLVTYVNMSKALRNQSDGEMKSLTTEGVKTLEALIEKEKQANAMLASKNEFIDILSRKANGEESDDLRAKITDATTWLKNYSSKAANLDNVFVVDKNYNSVIEGTSSFGKDHKNEDYLKTALSGISVISSTLTSGSTGSQIIVFASPIVKDGNVIGAVASSVTCESFSNYLKDLKASASKSSYIYIVDGAGNVVYHPDDDKIGKTVENDKIKDIVDKVKTNPDLKGDKIEYSEGGKAKSAYYEVTVGMNWIVVLAEDKAEVMSPIINTMIIYLVLAVFISVFAGIFSIFFSNRITKPIADITNLINDTAELNLVFNEKYGKYEKYKDEVGIMFKAVTATRGILRNIVNNLTEVSAQINDNAVLIEDMTKNLRVYADETSLETETLSASMEESAATVEEISASSGEVSNAIESISERASEGSMVTNDIAERSKELKDNAVSSGNNAKSIYFSVREQLETAIKKSEAVKQIDILAQSILEITDQTNLLALNAAIEAARAGEAGKGFAVVADEVRALAEQSGNTAANIQNVVKTVNSSVKDLNSQAMRVLEFIDTQVLQDYENSSNSSEQYNLDSLKVNNLMLEFSATSQELTATIESMSTAIVDIAETVNNGAVGITNIATKSSEVVEKVKVIEDSVAKSKESSENLRSIVAKFKL</sequence>
<dbReference type="GO" id="GO:0006935">
    <property type="term" value="P:chemotaxis"/>
    <property type="evidence" value="ECO:0007669"/>
    <property type="project" value="UniProtKB-KW"/>
</dbReference>
<evidence type="ECO:0000256" key="9">
    <source>
        <dbReference type="SAM" id="Phobius"/>
    </source>
</evidence>
<keyword evidence="6 9" id="KW-0472">Membrane</keyword>
<organism evidence="11 12">
    <name type="scientific">Clostridium manihotivorum</name>
    <dbReference type="NCBI Taxonomy" id="2320868"/>
    <lineage>
        <taxon>Bacteria</taxon>
        <taxon>Bacillati</taxon>
        <taxon>Bacillota</taxon>
        <taxon>Clostridia</taxon>
        <taxon>Eubacteriales</taxon>
        <taxon>Clostridiaceae</taxon>
        <taxon>Clostridium</taxon>
    </lineage>
</organism>
<keyword evidence="5 9" id="KW-1133">Transmembrane helix</keyword>
<dbReference type="KEGG" id="cmah:C1I91_07995"/>
<dbReference type="SUPFAM" id="SSF103190">
    <property type="entry name" value="Sensory domain-like"/>
    <property type="match status" value="2"/>
</dbReference>
<evidence type="ECO:0000256" key="6">
    <source>
        <dbReference type="ARBA" id="ARBA00023136"/>
    </source>
</evidence>